<sequence>MAPSFIRNQPDFVLGLLYILAGGGFAAAASRYDMGTLAYMGPGYFPFMLGTLLAAIGAWIVLRAILVRGVRVRLAPWNLRSLLWMVGSIIMFGLALQPLGLVVALVLLVILASLASHEFTWKTTLVNATVMVVLNVGGFVYGLSIPFPVLPQIAAFPL</sequence>
<dbReference type="AlphaFoldDB" id="A0A4Q7NFK9"/>
<accession>A0A4Q7NFK9</accession>
<keyword evidence="1" id="KW-0812">Transmembrane</keyword>
<protein>
    <submittedName>
        <fullName evidence="3">Tripartite tricarboxylate transporter TctB family protein</fullName>
    </submittedName>
</protein>
<dbReference type="RefSeq" id="WP_130359928.1">
    <property type="nucleotide sequence ID" value="NZ_SGXC01000002.1"/>
</dbReference>
<organism evidence="3 4">
    <name type="scientific">Pigmentiphaga kullae</name>
    <dbReference type="NCBI Taxonomy" id="151784"/>
    <lineage>
        <taxon>Bacteria</taxon>
        <taxon>Pseudomonadati</taxon>
        <taxon>Pseudomonadota</taxon>
        <taxon>Betaproteobacteria</taxon>
        <taxon>Burkholderiales</taxon>
        <taxon>Alcaligenaceae</taxon>
        <taxon>Pigmentiphaga</taxon>
    </lineage>
</organism>
<evidence type="ECO:0000259" key="2">
    <source>
        <dbReference type="Pfam" id="PF07331"/>
    </source>
</evidence>
<reference evidence="3 4" key="1">
    <citation type="submission" date="2019-02" db="EMBL/GenBank/DDBJ databases">
        <title>Genomic Encyclopedia of Type Strains, Phase IV (KMG-IV): sequencing the most valuable type-strain genomes for metagenomic binning, comparative biology and taxonomic classification.</title>
        <authorList>
            <person name="Goeker M."/>
        </authorList>
    </citation>
    <scope>NUCLEOTIDE SEQUENCE [LARGE SCALE GENOMIC DNA]</scope>
    <source>
        <strain evidence="3 4">K24</strain>
    </source>
</reference>
<feature type="transmembrane region" description="Helical" evidence="1">
    <location>
        <begin position="44"/>
        <end position="62"/>
    </location>
</feature>
<feature type="transmembrane region" description="Helical" evidence="1">
    <location>
        <begin position="12"/>
        <end position="32"/>
    </location>
</feature>
<evidence type="ECO:0000313" key="4">
    <source>
        <dbReference type="Proteomes" id="UP000292445"/>
    </source>
</evidence>
<keyword evidence="1" id="KW-1133">Transmembrane helix</keyword>
<keyword evidence="1" id="KW-0472">Membrane</keyword>
<dbReference type="Proteomes" id="UP000292445">
    <property type="component" value="Unassembled WGS sequence"/>
</dbReference>
<dbReference type="OrthoDB" id="8965982at2"/>
<name>A0A4Q7NFK9_9BURK</name>
<proteinExistence type="predicted"/>
<feature type="transmembrane region" description="Helical" evidence="1">
    <location>
        <begin position="82"/>
        <end position="112"/>
    </location>
</feature>
<feature type="domain" description="DUF1468" evidence="2">
    <location>
        <begin position="13"/>
        <end position="148"/>
    </location>
</feature>
<dbReference type="EMBL" id="SGXC01000002">
    <property type="protein sequence ID" value="RZS81856.1"/>
    <property type="molecule type" value="Genomic_DNA"/>
</dbReference>
<feature type="transmembrane region" description="Helical" evidence="1">
    <location>
        <begin position="124"/>
        <end position="143"/>
    </location>
</feature>
<dbReference type="Pfam" id="PF07331">
    <property type="entry name" value="TctB"/>
    <property type="match status" value="1"/>
</dbReference>
<keyword evidence="4" id="KW-1185">Reference proteome</keyword>
<evidence type="ECO:0000256" key="1">
    <source>
        <dbReference type="SAM" id="Phobius"/>
    </source>
</evidence>
<gene>
    <name evidence="3" type="ORF">EV675_4484</name>
</gene>
<dbReference type="InterPro" id="IPR009936">
    <property type="entry name" value="DUF1468"/>
</dbReference>
<comment type="caution">
    <text evidence="3">The sequence shown here is derived from an EMBL/GenBank/DDBJ whole genome shotgun (WGS) entry which is preliminary data.</text>
</comment>
<evidence type="ECO:0000313" key="3">
    <source>
        <dbReference type="EMBL" id="RZS81856.1"/>
    </source>
</evidence>